<evidence type="ECO:0000256" key="6">
    <source>
        <dbReference type="SAM" id="Phobius"/>
    </source>
</evidence>
<reference evidence="7 8" key="1">
    <citation type="submission" date="2016-04" db="EMBL/GenBank/DDBJ databases">
        <title>Draft genome sequence of freshwater magnetotactic bacteria Magnetospirillum marisnigri SP-1 and Magnetospirillum moscoviense BB-1.</title>
        <authorList>
            <person name="Koziaeva V."/>
            <person name="Dziuba M.V."/>
            <person name="Ivanov T.M."/>
            <person name="Kuznetsov B."/>
            <person name="Grouzdev D.S."/>
        </authorList>
    </citation>
    <scope>NUCLEOTIDE SEQUENCE [LARGE SCALE GENOMIC DNA]</scope>
    <source>
        <strain evidence="7 8">BB-1</strain>
    </source>
</reference>
<evidence type="ECO:0000313" key="7">
    <source>
        <dbReference type="EMBL" id="OAN55695.1"/>
    </source>
</evidence>
<keyword evidence="5 6" id="KW-0472">Membrane</keyword>
<dbReference type="STRING" id="1437059.A6A05_08035"/>
<dbReference type="PANTHER" id="PTHR21716">
    <property type="entry name" value="TRANSMEMBRANE PROTEIN"/>
    <property type="match status" value="1"/>
</dbReference>
<feature type="transmembrane region" description="Helical" evidence="6">
    <location>
        <begin position="29"/>
        <end position="45"/>
    </location>
</feature>
<evidence type="ECO:0000256" key="1">
    <source>
        <dbReference type="ARBA" id="ARBA00004141"/>
    </source>
</evidence>
<gene>
    <name evidence="7" type="ORF">A6A05_08035</name>
</gene>
<dbReference type="OrthoDB" id="5792512at2"/>
<proteinExistence type="inferred from homology"/>
<dbReference type="GO" id="GO:0055085">
    <property type="term" value="P:transmembrane transport"/>
    <property type="evidence" value="ECO:0007669"/>
    <property type="project" value="TreeGrafter"/>
</dbReference>
<evidence type="ECO:0000256" key="4">
    <source>
        <dbReference type="ARBA" id="ARBA00022989"/>
    </source>
</evidence>
<comment type="subcellular location">
    <subcellularLocation>
        <location evidence="1">Membrane</location>
        <topology evidence="1">Multi-pass membrane protein</topology>
    </subcellularLocation>
</comment>
<comment type="caution">
    <text evidence="7">The sequence shown here is derived from an EMBL/GenBank/DDBJ whole genome shotgun (WGS) entry which is preliminary data.</text>
</comment>
<dbReference type="GO" id="GO:0016020">
    <property type="term" value="C:membrane"/>
    <property type="evidence" value="ECO:0007669"/>
    <property type="project" value="UniProtKB-SubCell"/>
</dbReference>
<feature type="transmembrane region" description="Helical" evidence="6">
    <location>
        <begin position="235"/>
        <end position="260"/>
    </location>
</feature>
<dbReference type="AlphaFoldDB" id="A0A178MXH9"/>
<dbReference type="RefSeq" id="WP_068497831.1">
    <property type="nucleotide sequence ID" value="NZ_LWQU01000095.1"/>
</dbReference>
<feature type="transmembrane region" description="Helical" evidence="6">
    <location>
        <begin position="304"/>
        <end position="337"/>
    </location>
</feature>
<dbReference type="InterPro" id="IPR002549">
    <property type="entry name" value="AI-2E-like"/>
</dbReference>
<feature type="transmembrane region" description="Helical" evidence="6">
    <location>
        <begin position="149"/>
        <end position="169"/>
    </location>
</feature>
<evidence type="ECO:0000256" key="5">
    <source>
        <dbReference type="ARBA" id="ARBA00023136"/>
    </source>
</evidence>
<feature type="transmembrane region" description="Helical" evidence="6">
    <location>
        <begin position="57"/>
        <end position="81"/>
    </location>
</feature>
<comment type="similarity">
    <text evidence="2">Belongs to the autoinducer-2 exporter (AI-2E) (TC 2.A.86) family.</text>
</comment>
<dbReference type="Pfam" id="PF01594">
    <property type="entry name" value="AI-2E_transport"/>
    <property type="match status" value="1"/>
</dbReference>
<accession>A0A178MXH9</accession>
<dbReference type="EMBL" id="LWQU01000095">
    <property type="protein sequence ID" value="OAN55695.1"/>
    <property type="molecule type" value="Genomic_DNA"/>
</dbReference>
<evidence type="ECO:0000256" key="2">
    <source>
        <dbReference type="ARBA" id="ARBA00009773"/>
    </source>
</evidence>
<protein>
    <submittedName>
        <fullName evidence="7">AI-2E family transporter</fullName>
    </submittedName>
</protein>
<dbReference type="Proteomes" id="UP000078543">
    <property type="component" value="Unassembled WGS sequence"/>
</dbReference>
<feature type="transmembrane region" description="Helical" evidence="6">
    <location>
        <begin position="210"/>
        <end position="229"/>
    </location>
</feature>
<keyword evidence="8" id="KW-1185">Reference proteome</keyword>
<keyword evidence="4 6" id="KW-1133">Transmembrane helix</keyword>
<evidence type="ECO:0000313" key="8">
    <source>
        <dbReference type="Proteomes" id="UP000078543"/>
    </source>
</evidence>
<keyword evidence="3 6" id="KW-0812">Transmembrane</keyword>
<organism evidence="7 8">
    <name type="scientific">Magnetospirillum moscoviense</name>
    <dbReference type="NCBI Taxonomy" id="1437059"/>
    <lineage>
        <taxon>Bacteria</taxon>
        <taxon>Pseudomonadati</taxon>
        <taxon>Pseudomonadota</taxon>
        <taxon>Alphaproteobacteria</taxon>
        <taxon>Rhodospirillales</taxon>
        <taxon>Rhodospirillaceae</taxon>
        <taxon>Magnetospirillum</taxon>
    </lineage>
</organism>
<sequence>MTHSQRLRFWLIGLAVFLALLWLLKGMLLPFVAGMVIAYFLDPLADRLEALGLSRTLATAIVTGGFFLFFFGILVVLLPLLEHQVVEFVHRVPGYIDTLEARVQPLILEIKRKLSKGDIEKLRSSAGEYAGTAISWGIGVVKDMLSGGLAILNLLSLLFITPIVAFYLVHDWDVIKAKIDSWLPRDHADTIRVQLREIDRTISGFVRGQATVCLVMAAFYGLGLSLVGLDLGLVIGLGAGLFSFVPYLGVISGFVAGIALGFAQTQGWELPGLVAMVFAAGQVLEGNVLTPKLVGSKVGLHPVWIIFALLAFGSLFGFVGLLLAVPLAAVIGVLVRFAMGRYLASRLYHGDGVP</sequence>
<dbReference type="PANTHER" id="PTHR21716:SF64">
    <property type="entry name" value="AI-2 TRANSPORT PROTEIN TQSA"/>
    <property type="match status" value="1"/>
</dbReference>
<name>A0A178MXH9_9PROT</name>
<evidence type="ECO:0000256" key="3">
    <source>
        <dbReference type="ARBA" id="ARBA00022692"/>
    </source>
</evidence>